<reference evidence="2 3" key="1">
    <citation type="submission" date="2024-01" db="EMBL/GenBank/DDBJ databases">
        <title>A draft genome for the cacao thread blight pathogen Marasmiellus scandens.</title>
        <authorList>
            <person name="Baruah I.K."/>
            <person name="Leung J."/>
            <person name="Bukari Y."/>
            <person name="Amoako-Attah I."/>
            <person name="Meinhardt L.W."/>
            <person name="Bailey B.A."/>
            <person name="Cohen S.P."/>
        </authorList>
    </citation>
    <scope>NUCLEOTIDE SEQUENCE [LARGE SCALE GENOMIC DNA]</scope>
    <source>
        <strain evidence="2 3">GH-19</strain>
    </source>
</reference>
<feature type="compositionally biased region" description="Polar residues" evidence="1">
    <location>
        <begin position="84"/>
        <end position="94"/>
    </location>
</feature>
<evidence type="ECO:0000313" key="3">
    <source>
        <dbReference type="Proteomes" id="UP001498398"/>
    </source>
</evidence>
<name>A0ABR1J5I6_9AGAR</name>
<gene>
    <name evidence="2" type="ORF">VKT23_013629</name>
</gene>
<protein>
    <submittedName>
        <fullName evidence="2">Uncharacterized protein</fullName>
    </submittedName>
</protein>
<feature type="region of interest" description="Disordered" evidence="1">
    <location>
        <begin position="80"/>
        <end position="108"/>
    </location>
</feature>
<evidence type="ECO:0000313" key="2">
    <source>
        <dbReference type="EMBL" id="KAK7448897.1"/>
    </source>
</evidence>
<organism evidence="2 3">
    <name type="scientific">Marasmiellus scandens</name>
    <dbReference type="NCBI Taxonomy" id="2682957"/>
    <lineage>
        <taxon>Eukaryota</taxon>
        <taxon>Fungi</taxon>
        <taxon>Dikarya</taxon>
        <taxon>Basidiomycota</taxon>
        <taxon>Agaricomycotina</taxon>
        <taxon>Agaricomycetes</taxon>
        <taxon>Agaricomycetidae</taxon>
        <taxon>Agaricales</taxon>
        <taxon>Marasmiineae</taxon>
        <taxon>Omphalotaceae</taxon>
        <taxon>Marasmiellus</taxon>
    </lineage>
</organism>
<keyword evidence="3" id="KW-1185">Reference proteome</keyword>
<dbReference type="Proteomes" id="UP001498398">
    <property type="component" value="Unassembled WGS sequence"/>
</dbReference>
<accession>A0ABR1J5I6</accession>
<sequence length="108" mass="11807">MTVRSPSPVHEVPTNQCHNATVPAKRASYQCKDDVRGVRPMVKVAEALSPVSTPLKFIERGPDNIPGTMHQTHTFTIHDDPISSEVTGTEGTPDNKSDGPCINDRCRE</sequence>
<evidence type="ECO:0000256" key="1">
    <source>
        <dbReference type="SAM" id="MobiDB-lite"/>
    </source>
</evidence>
<proteinExistence type="predicted"/>
<comment type="caution">
    <text evidence="2">The sequence shown here is derived from an EMBL/GenBank/DDBJ whole genome shotgun (WGS) entry which is preliminary data.</text>
</comment>
<dbReference type="EMBL" id="JBANRG010000037">
    <property type="protein sequence ID" value="KAK7448897.1"/>
    <property type="molecule type" value="Genomic_DNA"/>
</dbReference>